<name>A0A813C3N8_9DINO</name>
<feature type="compositionally biased region" description="Basic and acidic residues" evidence="1">
    <location>
        <begin position="24"/>
        <end position="41"/>
    </location>
</feature>
<gene>
    <name evidence="2" type="ORF">SNEC2469_LOCUS33302</name>
</gene>
<dbReference type="Proteomes" id="UP000601435">
    <property type="component" value="Unassembled WGS sequence"/>
</dbReference>
<dbReference type="AlphaFoldDB" id="A0A813C3N8"/>
<proteinExistence type="predicted"/>
<accession>A0A813C3N8</accession>
<evidence type="ECO:0000313" key="2">
    <source>
        <dbReference type="EMBL" id="CAE7938816.1"/>
    </source>
</evidence>
<feature type="region of interest" description="Disordered" evidence="1">
    <location>
        <begin position="24"/>
        <end position="43"/>
    </location>
</feature>
<protein>
    <submittedName>
        <fullName evidence="2">Uncharacterized protein</fullName>
    </submittedName>
</protein>
<evidence type="ECO:0000313" key="3">
    <source>
        <dbReference type="Proteomes" id="UP000601435"/>
    </source>
</evidence>
<sequence length="320" mass="35766">MRVPRKRQTSDLVQAAEVEQEVHLRKAKQRKAEADEERLKAEEEEGIEVLIEEELGQNPESGEGWTEYNFQAARLPKETYALGIVELVPELYGSNGKSYCLLEPGAGLVARSLVFRIVLRGALARRHSAGNSFLPADPALLTRPPETSRSIHTRQCDKLKISDSKGGVVTAKVKELQLRGMAGGRLNCFLAGGYSLTLSQPRFQIAGHGHSEVQGTMVFLRWSSLLQWWFRVPNLPLKADRLILMDFPRQSNDPQQFDTPEEEQNTGKLFVWKNGLIAPEGCHEPRVLSKKKRRNQASRGTPAASVTGEWQLQFTIEAGA</sequence>
<dbReference type="OrthoDB" id="10589887at2759"/>
<comment type="caution">
    <text evidence="2">The sequence shown here is derived from an EMBL/GenBank/DDBJ whole genome shotgun (WGS) entry which is preliminary data.</text>
</comment>
<dbReference type="EMBL" id="CAJNJA010087208">
    <property type="protein sequence ID" value="CAE7938816.1"/>
    <property type="molecule type" value="Genomic_DNA"/>
</dbReference>
<reference evidence="2" key="1">
    <citation type="submission" date="2021-02" db="EMBL/GenBank/DDBJ databases">
        <authorList>
            <person name="Dougan E. K."/>
            <person name="Rhodes N."/>
            <person name="Thang M."/>
            <person name="Chan C."/>
        </authorList>
    </citation>
    <scope>NUCLEOTIDE SEQUENCE</scope>
</reference>
<evidence type="ECO:0000256" key="1">
    <source>
        <dbReference type="SAM" id="MobiDB-lite"/>
    </source>
</evidence>
<keyword evidence="3" id="KW-1185">Reference proteome</keyword>
<organism evidence="2 3">
    <name type="scientific">Symbiodinium necroappetens</name>
    <dbReference type="NCBI Taxonomy" id="1628268"/>
    <lineage>
        <taxon>Eukaryota</taxon>
        <taxon>Sar</taxon>
        <taxon>Alveolata</taxon>
        <taxon>Dinophyceae</taxon>
        <taxon>Suessiales</taxon>
        <taxon>Symbiodiniaceae</taxon>
        <taxon>Symbiodinium</taxon>
    </lineage>
</organism>